<dbReference type="InterPro" id="IPR037883">
    <property type="entry name" value="Knr4/Smi1-like_sf"/>
</dbReference>
<gene>
    <name evidence="1" type="ORF">Enr17x_29380</name>
</gene>
<dbReference type="KEGG" id="gfm:Enr17x_29380"/>
<dbReference type="RefSeq" id="WP_145309710.1">
    <property type="nucleotide sequence ID" value="NZ_CP037452.1"/>
</dbReference>
<keyword evidence="2" id="KW-1185">Reference proteome</keyword>
<organism evidence="1 2">
    <name type="scientific">Gimesia fumaroli</name>
    <dbReference type="NCBI Taxonomy" id="2527976"/>
    <lineage>
        <taxon>Bacteria</taxon>
        <taxon>Pseudomonadati</taxon>
        <taxon>Planctomycetota</taxon>
        <taxon>Planctomycetia</taxon>
        <taxon>Planctomycetales</taxon>
        <taxon>Planctomycetaceae</taxon>
        <taxon>Gimesia</taxon>
    </lineage>
</organism>
<dbReference type="AlphaFoldDB" id="A0A518ICS7"/>
<dbReference type="SUPFAM" id="SSF160631">
    <property type="entry name" value="SMI1/KNR4-like"/>
    <property type="match status" value="1"/>
</dbReference>
<evidence type="ECO:0000313" key="1">
    <source>
        <dbReference type="EMBL" id="QDV50893.1"/>
    </source>
</evidence>
<protein>
    <recommendedName>
        <fullName evidence="3">Knr4/Smi1-like domain-containing protein</fullName>
    </recommendedName>
</protein>
<dbReference type="Proteomes" id="UP000318313">
    <property type="component" value="Chromosome"/>
</dbReference>
<dbReference type="EMBL" id="CP037452">
    <property type="protein sequence ID" value="QDV50893.1"/>
    <property type="molecule type" value="Genomic_DNA"/>
</dbReference>
<name>A0A518ICS7_9PLAN</name>
<proteinExistence type="predicted"/>
<accession>A0A518ICS7</accession>
<sequence length="277" mass="31376">MENTDSKNPLLVTDLLHPREIEFDSNYPREMHPKGYVEFIAQHGVGSFCDGLSVHSAGTRAQYWTEASKFELLVEGMQQGGWKDEIINPTDLKTCMVIAGDDNGYSYVTCERFGPTIFGLPHDDDTVFRVGDSLSDLFEYYCQRQHYSFPFFDPWPHCYRRCAIGFVVPPDIGFDTLLNRLNQDYGLAANKSAAIYDTNYFQDRFIPALRAKIGFYFCDDRPPEYRLPNGSISVTMILDVDSLDAAADLKSSLTGSREFDSINYGQGCVEHRPETTA</sequence>
<reference evidence="1 2" key="1">
    <citation type="submission" date="2019-03" db="EMBL/GenBank/DDBJ databases">
        <title>Deep-cultivation of Planctomycetes and their phenomic and genomic characterization uncovers novel biology.</title>
        <authorList>
            <person name="Wiegand S."/>
            <person name="Jogler M."/>
            <person name="Boedeker C."/>
            <person name="Pinto D."/>
            <person name="Vollmers J."/>
            <person name="Rivas-Marin E."/>
            <person name="Kohn T."/>
            <person name="Peeters S.H."/>
            <person name="Heuer A."/>
            <person name="Rast P."/>
            <person name="Oberbeckmann S."/>
            <person name="Bunk B."/>
            <person name="Jeske O."/>
            <person name="Meyerdierks A."/>
            <person name="Storesund J.E."/>
            <person name="Kallscheuer N."/>
            <person name="Luecker S."/>
            <person name="Lage O.M."/>
            <person name="Pohl T."/>
            <person name="Merkel B.J."/>
            <person name="Hornburger P."/>
            <person name="Mueller R.-W."/>
            <person name="Bruemmer F."/>
            <person name="Labrenz M."/>
            <person name="Spormann A.M."/>
            <person name="Op den Camp H."/>
            <person name="Overmann J."/>
            <person name="Amann R."/>
            <person name="Jetten M.S.M."/>
            <person name="Mascher T."/>
            <person name="Medema M.H."/>
            <person name="Devos D.P."/>
            <person name="Kaster A.-K."/>
            <person name="Ovreas L."/>
            <person name="Rohde M."/>
            <person name="Galperin M.Y."/>
            <person name="Jogler C."/>
        </authorList>
    </citation>
    <scope>NUCLEOTIDE SEQUENCE [LARGE SCALE GENOMIC DNA]</scope>
    <source>
        <strain evidence="1 2">Enr17</strain>
    </source>
</reference>
<evidence type="ECO:0000313" key="2">
    <source>
        <dbReference type="Proteomes" id="UP000318313"/>
    </source>
</evidence>
<evidence type="ECO:0008006" key="3">
    <source>
        <dbReference type="Google" id="ProtNLM"/>
    </source>
</evidence>